<comment type="caution">
    <text evidence="2">The sequence shown here is derived from an EMBL/GenBank/DDBJ whole genome shotgun (WGS) entry which is preliminary data.</text>
</comment>
<evidence type="ECO:0000256" key="1">
    <source>
        <dbReference type="SAM" id="MobiDB-lite"/>
    </source>
</evidence>
<evidence type="ECO:0000313" key="3">
    <source>
        <dbReference type="Proteomes" id="UP000050535"/>
    </source>
</evidence>
<dbReference type="Proteomes" id="UP000050535">
    <property type="component" value="Unassembled WGS sequence"/>
</dbReference>
<accession>A0A0N8I074</accession>
<reference evidence="3" key="1">
    <citation type="submission" date="2013-11" db="EMBL/GenBank/DDBJ databases">
        <authorList>
            <person name="Hoang H.T."/>
            <person name="Killian M.L."/>
            <person name="Madson D.M."/>
            <person name="Arruda P.H.E."/>
            <person name="Sun D."/>
            <person name="Schwartz K.J."/>
            <person name="Yoon K."/>
        </authorList>
    </citation>
    <scope>NUCLEOTIDE SEQUENCE [LARGE SCALE GENOMIC DNA]</scope>
    <source>
        <strain evidence="3">CDK2</strain>
    </source>
</reference>
<organism evidence="2 3">
    <name type="scientific">Halolamina pelagica</name>
    <dbReference type="NCBI Taxonomy" id="699431"/>
    <lineage>
        <taxon>Archaea</taxon>
        <taxon>Methanobacteriati</taxon>
        <taxon>Methanobacteriota</taxon>
        <taxon>Stenosarchaea group</taxon>
        <taxon>Halobacteria</taxon>
        <taxon>Halobacteriales</taxon>
        <taxon>Haloferacaceae</taxon>
    </lineage>
</organism>
<evidence type="ECO:0000313" key="2">
    <source>
        <dbReference type="EMBL" id="KPN31515.1"/>
    </source>
</evidence>
<dbReference type="EMBL" id="LGUC01000001">
    <property type="protein sequence ID" value="KPN31515.1"/>
    <property type="molecule type" value="Genomic_DNA"/>
</dbReference>
<name>A0A0N8I074_9EURY</name>
<keyword evidence="3" id="KW-1185">Reference proteome</keyword>
<gene>
    <name evidence="2" type="ORF">SY89_02262</name>
</gene>
<dbReference type="AlphaFoldDB" id="A0A0N8I074"/>
<protein>
    <submittedName>
        <fullName evidence="2">Uncharacterized protein</fullName>
    </submittedName>
</protein>
<proteinExistence type="predicted"/>
<sequence length="78" mass="8590">MQGDVAKPGMATDSRGHAPGDELQTDIPSRRLIIAGDDDPLEDRGAPEISVDRGFKSLRPHFRFNGCERKVISDFCGY</sequence>
<feature type="region of interest" description="Disordered" evidence="1">
    <location>
        <begin position="1"/>
        <end position="27"/>
    </location>
</feature>
<dbReference type="STRING" id="699431.SY89_02262"/>